<feature type="transmembrane region" description="Helical" evidence="1">
    <location>
        <begin position="6"/>
        <end position="22"/>
    </location>
</feature>
<evidence type="ECO:0000256" key="1">
    <source>
        <dbReference type="SAM" id="Phobius"/>
    </source>
</evidence>
<dbReference type="InterPro" id="IPR051533">
    <property type="entry name" value="WaaL-like"/>
</dbReference>
<evidence type="ECO:0000313" key="2">
    <source>
        <dbReference type="EMBL" id="SHH54368.1"/>
    </source>
</evidence>
<feature type="transmembrane region" description="Helical" evidence="1">
    <location>
        <begin position="86"/>
        <end position="104"/>
    </location>
</feature>
<feature type="transmembrane region" description="Helical" evidence="1">
    <location>
        <begin position="124"/>
        <end position="141"/>
    </location>
</feature>
<feature type="transmembrane region" description="Helical" evidence="1">
    <location>
        <begin position="239"/>
        <end position="269"/>
    </location>
</feature>
<dbReference type="PANTHER" id="PTHR37422:SF13">
    <property type="entry name" value="LIPOPOLYSACCHARIDE BIOSYNTHESIS PROTEIN PA4999-RELATED"/>
    <property type="match status" value="1"/>
</dbReference>
<dbReference type="PANTHER" id="PTHR37422">
    <property type="entry name" value="TEICHURONIC ACID BIOSYNTHESIS PROTEIN TUAE"/>
    <property type="match status" value="1"/>
</dbReference>
<accession>A0A1M5TUK6</accession>
<sequence length="503" mass="55900">MPNSIAYIVLAAWPLVMFVSFKRMPVGRALIWSFLGAYLLLPPLPTAFDFPLMPPLNKLTLPNLAALFMVIFVAREKVEFFPQSNWVKAVMLCFIFSPALTVLTNPEPVLFAQGGLRGLYAMDIVALVINQAIILIGFVLARQFLFKPEHLRDLLMALMIAGVVYSFPMLLEVRLSPQLNIWIYGYFQHVFEQMIRAGGYRAIVFLSHGIWAAFFIMTALSAAVILWRNAAGKRRSAKFIAGVFLAGVLVLNKTLSPVLYAMVLIALVVFANWKIQARVALLLAVLTLAYPLAKLVDIVPEEQILAAATSVSAERANSLQFRFDNENLLFERAMEKPLFGWGSWGRNHLHDPIDGTIRTVTDGRWIIAVGVFGWIGFLAEFGLLAAPIFAFYRLAGSEQATRRRLNRAQVETSIPLRKTSAERQVDQVISQLGGGLSLLLALNLVDLLPNATLTPITWLIAGALLGYCEQLRTQLKEMASGRRKSALEASNRITVETGPRTIL</sequence>
<protein>
    <recommendedName>
        <fullName evidence="4">O-antigen ligase like membrane protein</fullName>
    </recommendedName>
</protein>
<feature type="transmembrane region" description="Helical" evidence="1">
    <location>
        <begin position="275"/>
        <end position="293"/>
    </location>
</feature>
<reference evidence="3" key="1">
    <citation type="submission" date="2016-11" db="EMBL/GenBank/DDBJ databases">
        <authorList>
            <person name="Varghese N."/>
            <person name="Submissions S."/>
        </authorList>
    </citation>
    <scope>NUCLEOTIDE SEQUENCE [LARGE SCALE GENOMIC DNA]</scope>
    <source>
        <strain evidence="3">DSM 28223</strain>
    </source>
</reference>
<gene>
    <name evidence="2" type="ORF">SAMN04488044_2702</name>
</gene>
<name>A0A1M5TUK6_9RHOB</name>
<keyword evidence="1" id="KW-0812">Transmembrane</keyword>
<keyword evidence="3" id="KW-1185">Reference proteome</keyword>
<proteinExistence type="predicted"/>
<dbReference type="EMBL" id="FQWM01000006">
    <property type="protein sequence ID" value="SHH54368.1"/>
    <property type="molecule type" value="Genomic_DNA"/>
</dbReference>
<feature type="transmembrane region" description="Helical" evidence="1">
    <location>
        <begin position="29"/>
        <end position="50"/>
    </location>
</feature>
<keyword evidence="1" id="KW-1133">Transmembrane helix</keyword>
<dbReference type="Proteomes" id="UP000184211">
    <property type="component" value="Unassembled WGS sequence"/>
</dbReference>
<dbReference type="AlphaFoldDB" id="A0A1M5TUK6"/>
<evidence type="ECO:0000313" key="3">
    <source>
        <dbReference type="Proteomes" id="UP000184211"/>
    </source>
</evidence>
<feature type="transmembrane region" description="Helical" evidence="1">
    <location>
        <begin position="202"/>
        <end position="227"/>
    </location>
</feature>
<dbReference type="RefSeq" id="WP_072793563.1">
    <property type="nucleotide sequence ID" value="NZ_FQWM01000006.1"/>
</dbReference>
<evidence type="ECO:0008006" key="4">
    <source>
        <dbReference type="Google" id="ProtNLM"/>
    </source>
</evidence>
<feature type="transmembrane region" description="Helical" evidence="1">
    <location>
        <begin position="153"/>
        <end position="171"/>
    </location>
</feature>
<dbReference type="STRING" id="870908.SAMN04488044_2702"/>
<keyword evidence="1" id="KW-0472">Membrane</keyword>
<organism evidence="2 3">
    <name type="scientific">Cognatishimia maritima</name>
    <dbReference type="NCBI Taxonomy" id="870908"/>
    <lineage>
        <taxon>Bacteria</taxon>
        <taxon>Pseudomonadati</taxon>
        <taxon>Pseudomonadota</taxon>
        <taxon>Alphaproteobacteria</taxon>
        <taxon>Rhodobacterales</taxon>
        <taxon>Paracoccaceae</taxon>
        <taxon>Cognatishimia</taxon>
    </lineage>
</organism>
<feature type="transmembrane region" description="Helical" evidence="1">
    <location>
        <begin position="56"/>
        <end position="74"/>
    </location>
</feature>
<feature type="transmembrane region" description="Helical" evidence="1">
    <location>
        <begin position="365"/>
        <end position="392"/>
    </location>
</feature>